<evidence type="ECO:0000313" key="2">
    <source>
        <dbReference type="EMBL" id="TBL81852.1"/>
    </source>
</evidence>
<comment type="caution">
    <text evidence="2">The sequence shown here is derived from an EMBL/GenBank/DDBJ whole genome shotgun (WGS) entry which is preliminary data.</text>
</comment>
<reference evidence="2 3" key="1">
    <citation type="submission" date="2019-02" db="EMBL/GenBank/DDBJ databases">
        <title>Paenibacillus sp. nov., isolated from surface-sterilized tissue of Thalictrum simplex L.</title>
        <authorList>
            <person name="Tuo L."/>
        </authorList>
    </citation>
    <scope>NUCLEOTIDE SEQUENCE [LARGE SCALE GENOMIC DNA]</scope>
    <source>
        <strain evidence="2 3">N2SHLJ1</strain>
    </source>
</reference>
<organism evidence="2 3">
    <name type="scientific">Paenibacillus thalictri</name>
    <dbReference type="NCBI Taxonomy" id="2527873"/>
    <lineage>
        <taxon>Bacteria</taxon>
        <taxon>Bacillati</taxon>
        <taxon>Bacillota</taxon>
        <taxon>Bacilli</taxon>
        <taxon>Bacillales</taxon>
        <taxon>Paenibacillaceae</taxon>
        <taxon>Paenibacillus</taxon>
    </lineage>
</organism>
<accession>A0A4V2J4Z6</accession>
<dbReference type="InterPro" id="IPR050664">
    <property type="entry name" value="Octanoyltrans_LipM/LipL"/>
</dbReference>
<gene>
    <name evidence="2" type="ORF">EYB31_00690</name>
</gene>
<dbReference type="Proteomes" id="UP000293142">
    <property type="component" value="Unassembled WGS sequence"/>
</dbReference>
<dbReference type="Pfam" id="PF21948">
    <property type="entry name" value="LplA-B_cat"/>
    <property type="match status" value="1"/>
</dbReference>
<sequence length="256" mass="27531">MNEWNPDALYPFALDELLCERAAAWQTGFLHIWRHPGALIMGLRDSRLPGARQAMDMLRARGFSAVVRNSGGAAVPLDLGVVNISLVLPKRQDGALDFRGDFELMYRLIAGALAHFDSDVDKGEIAGSYCPGDYDVSIGGRKFCGLAQRRRQHAYAVQAFVVVEGGGAERAALARDFYRIAADGASADRFPAVEQGRMASLSELLAPMTALQFADSFAALLQRGGVSLEPAEAGALAAEAEVSSIMAALKERYPVL</sequence>
<dbReference type="Gene3D" id="3.30.930.10">
    <property type="entry name" value="Bira Bifunctional Protein, Domain 2"/>
    <property type="match status" value="1"/>
</dbReference>
<proteinExistence type="predicted"/>
<dbReference type="OrthoDB" id="2080934at2"/>
<dbReference type="AlphaFoldDB" id="A0A4V2J4Z6"/>
<dbReference type="PANTHER" id="PTHR43679:SF2">
    <property type="entry name" value="OCTANOYL-[GCVH]:PROTEIN N-OCTANOYLTRANSFERASE"/>
    <property type="match status" value="1"/>
</dbReference>
<dbReference type="PANTHER" id="PTHR43679">
    <property type="entry name" value="OCTANOYLTRANSFERASE LIPM-RELATED"/>
    <property type="match status" value="1"/>
</dbReference>
<keyword evidence="2" id="KW-0436">Ligase</keyword>
<dbReference type="CDD" id="cd16443">
    <property type="entry name" value="LplA"/>
    <property type="match status" value="1"/>
</dbReference>
<evidence type="ECO:0000259" key="1">
    <source>
        <dbReference type="PROSITE" id="PS51733"/>
    </source>
</evidence>
<keyword evidence="3" id="KW-1185">Reference proteome</keyword>
<feature type="domain" description="BPL/LPL catalytic" evidence="1">
    <location>
        <begin position="24"/>
        <end position="229"/>
    </location>
</feature>
<dbReference type="GO" id="GO:0016740">
    <property type="term" value="F:transferase activity"/>
    <property type="evidence" value="ECO:0007669"/>
    <property type="project" value="UniProtKB-ARBA"/>
</dbReference>
<dbReference type="PROSITE" id="PS51733">
    <property type="entry name" value="BPL_LPL_CATALYTIC"/>
    <property type="match status" value="1"/>
</dbReference>
<dbReference type="GO" id="GO:0140096">
    <property type="term" value="F:catalytic activity, acting on a protein"/>
    <property type="evidence" value="ECO:0007669"/>
    <property type="project" value="UniProtKB-ARBA"/>
</dbReference>
<dbReference type="InterPro" id="IPR004143">
    <property type="entry name" value="BPL_LPL_catalytic"/>
</dbReference>
<dbReference type="GO" id="GO:0009249">
    <property type="term" value="P:protein lipoylation"/>
    <property type="evidence" value="ECO:0007669"/>
    <property type="project" value="UniProtKB-ARBA"/>
</dbReference>
<dbReference type="GO" id="GO:0016874">
    <property type="term" value="F:ligase activity"/>
    <property type="evidence" value="ECO:0007669"/>
    <property type="project" value="UniProtKB-KW"/>
</dbReference>
<protein>
    <submittedName>
        <fullName evidence="2">Lipoate--protein ligase family protein</fullName>
    </submittedName>
</protein>
<evidence type="ECO:0000313" key="3">
    <source>
        <dbReference type="Proteomes" id="UP000293142"/>
    </source>
</evidence>
<dbReference type="SUPFAM" id="SSF55681">
    <property type="entry name" value="Class II aaRS and biotin synthetases"/>
    <property type="match status" value="1"/>
</dbReference>
<name>A0A4V2J4Z6_9BACL</name>
<dbReference type="InterPro" id="IPR045864">
    <property type="entry name" value="aa-tRNA-synth_II/BPL/LPL"/>
</dbReference>
<dbReference type="EMBL" id="SIRE01000002">
    <property type="protein sequence ID" value="TBL81852.1"/>
    <property type="molecule type" value="Genomic_DNA"/>
</dbReference>